<keyword evidence="5" id="KW-0378">Hydrolase</keyword>
<name>A0A0N0ZQB2_THESC</name>
<keyword evidence="7" id="KW-0346">Stress response</keyword>
<gene>
    <name evidence="8" type="ORF">AN926_02440</name>
</gene>
<dbReference type="Proteomes" id="UP000053099">
    <property type="component" value="Unassembled WGS sequence"/>
</dbReference>
<dbReference type="InterPro" id="IPR012933">
    <property type="entry name" value="HicA_mRNA_interferase"/>
</dbReference>
<accession>A0A0N0ZQB2</accession>
<evidence type="ECO:0000256" key="5">
    <source>
        <dbReference type="ARBA" id="ARBA00022801"/>
    </source>
</evidence>
<proteinExistence type="inferred from homology"/>
<evidence type="ECO:0000256" key="3">
    <source>
        <dbReference type="ARBA" id="ARBA00022722"/>
    </source>
</evidence>
<protein>
    <submittedName>
        <fullName evidence="8">Toxin HicA</fullName>
    </submittedName>
</protein>
<keyword evidence="4" id="KW-0255">Endonuclease</keyword>
<evidence type="ECO:0000256" key="7">
    <source>
        <dbReference type="ARBA" id="ARBA00023016"/>
    </source>
</evidence>
<comment type="caution">
    <text evidence="8">The sequence shown here is derived from an EMBL/GenBank/DDBJ whole genome shotgun (WGS) entry which is preliminary data.</text>
</comment>
<sequence>MPPRPEEVLRKLKRLGFEEVGGKGSHRVLIHPDGRRTVVPFHRKELKRGTFLGILKDVGLTEEEFQNLYL</sequence>
<evidence type="ECO:0000256" key="4">
    <source>
        <dbReference type="ARBA" id="ARBA00022759"/>
    </source>
</evidence>
<dbReference type="PATRIC" id="fig|37636.3.peg.2102"/>
<dbReference type="GO" id="GO:0003729">
    <property type="term" value="F:mRNA binding"/>
    <property type="evidence" value="ECO:0007669"/>
    <property type="project" value="InterPro"/>
</dbReference>
<dbReference type="GO" id="GO:0004519">
    <property type="term" value="F:endonuclease activity"/>
    <property type="evidence" value="ECO:0007669"/>
    <property type="project" value="UniProtKB-KW"/>
</dbReference>
<dbReference type="InterPro" id="IPR038570">
    <property type="entry name" value="HicA_sf"/>
</dbReference>
<evidence type="ECO:0000256" key="1">
    <source>
        <dbReference type="ARBA" id="ARBA00006620"/>
    </source>
</evidence>
<dbReference type="EMBL" id="LJJR01000005">
    <property type="protein sequence ID" value="KPD32722.1"/>
    <property type="molecule type" value="Genomic_DNA"/>
</dbReference>
<evidence type="ECO:0000313" key="9">
    <source>
        <dbReference type="Proteomes" id="UP000053099"/>
    </source>
</evidence>
<comment type="similarity">
    <text evidence="1">Belongs to the HicA mRNA interferase family.</text>
</comment>
<evidence type="ECO:0000256" key="2">
    <source>
        <dbReference type="ARBA" id="ARBA00022649"/>
    </source>
</evidence>
<organism evidence="8 9">
    <name type="scientific">Thermus scotoductus</name>
    <dbReference type="NCBI Taxonomy" id="37636"/>
    <lineage>
        <taxon>Bacteria</taxon>
        <taxon>Thermotogati</taxon>
        <taxon>Deinococcota</taxon>
        <taxon>Deinococci</taxon>
        <taxon>Thermales</taxon>
        <taxon>Thermaceae</taxon>
        <taxon>Thermus</taxon>
    </lineage>
</organism>
<keyword evidence="3" id="KW-0540">Nuclease</keyword>
<keyword evidence="6" id="KW-0694">RNA-binding</keyword>
<keyword evidence="2" id="KW-1277">Toxin-antitoxin system</keyword>
<evidence type="ECO:0000256" key="6">
    <source>
        <dbReference type="ARBA" id="ARBA00022884"/>
    </source>
</evidence>
<dbReference type="AlphaFoldDB" id="A0A0N0ZQB2"/>
<dbReference type="Gene3D" id="3.30.920.30">
    <property type="entry name" value="Hypothetical protein"/>
    <property type="match status" value="1"/>
</dbReference>
<reference evidence="8 9" key="1">
    <citation type="submission" date="2015-09" db="EMBL/GenBank/DDBJ databases">
        <title>Draft genome sequence of Thermus scotoductus strain K1 isolated from a geothermal spring in Nagorno-Karabakh, Armenia.</title>
        <authorList>
            <person name="Saghatelyan A."/>
            <person name="Poghosyan L."/>
            <person name="Panosyan H."/>
            <person name="Birkeland N.-K."/>
        </authorList>
    </citation>
    <scope>NUCLEOTIDE SEQUENCE [LARGE SCALE GENOMIC DNA]</scope>
    <source>
        <strain evidence="8 9">K1</strain>
    </source>
</reference>
<dbReference type="GO" id="GO:0016787">
    <property type="term" value="F:hydrolase activity"/>
    <property type="evidence" value="ECO:0007669"/>
    <property type="project" value="UniProtKB-KW"/>
</dbReference>
<dbReference type="SUPFAM" id="SSF54786">
    <property type="entry name" value="YcfA/nrd intein domain"/>
    <property type="match status" value="1"/>
</dbReference>
<evidence type="ECO:0000313" key="8">
    <source>
        <dbReference type="EMBL" id="KPD32722.1"/>
    </source>
</evidence>
<dbReference type="Pfam" id="PF07927">
    <property type="entry name" value="HicA_toxin"/>
    <property type="match status" value="1"/>
</dbReference>